<evidence type="ECO:0000256" key="3">
    <source>
        <dbReference type="ARBA" id="ARBA00023125"/>
    </source>
</evidence>
<dbReference type="Gene3D" id="1.10.357.10">
    <property type="entry name" value="Tetracycline Repressor, domain 2"/>
    <property type="match status" value="1"/>
</dbReference>
<gene>
    <name evidence="7" type="ORF">LR394_06130</name>
</gene>
<comment type="caution">
    <text evidence="7">The sequence shown here is derived from an EMBL/GenBank/DDBJ whole genome shotgun (WGS) entry which is preliminary data.</text>
</comment>
<keyword evidence="8" id="KW-1185">Reference proteome</keyword>
<evidence type="ECO:0000256" key="4">
    <source>
        <dbReference type="ARBA" id="ARBA00023163"/>
    </source>
</evidence>
<feature type="DNA-binding region" description="H-T-H motif" evidence="5">
    <location>
        <begin position="33"/>
        <end position="52"/>
    </location>
</feature>
<evidence type="ECO:0000313" key="8">
    <source>
        <dbReference type="Proteomes" id="UP001138997"/>
    </source>
</evidence>
<keyword evidence="1" id="KW-0678">Repressor</keyword>
<keyword evidence="3 5" id="KW-0238">DNA-binding</keyword>
<dbReference type="SUPFAM" id="SSF48498">
    <property type="entry name" value="Tetracyclin repressor-like, C-terminal domain"/>
    <property type="match status" value="1"/>
</dbReference>
<keyword evidence="2" id="KW-0805">Transcription regulation</keyword>
<feature type="domain" description="HTH tetR-type" evidence="6">
    <location>
        <begin position="10"/>
        <end position="70"/>
    </location>
</feature>
<evidence type="ECO:0000256" key="1">
    <source>
        <dbReference type="ARBA" id="ARBA00022491"/>
    </source>
</evidence>
<dbReference type="InterPro" id="IPR009057">
    <property type="entry name" value="Homeodomain-like_sf"/>
</dbReference>
<name>A0A9X1STB9_9ACTN</name>
<evidence type="ECO:0000256" key="2">
    <source>
        <dbReference type="ARBA" id="ARBA00023015"/>
    </source>
</evidence>
<dbReference type="PROSITE" id="PS50977">
    <property type="entry name" value="HTH_TETR_2"/>
    <property type="match status" value="1"/>
</dbReference>
<dbReference type="EMBL" id="JAJOMB010000003">
    <property type="protein sequence ID" value="MCD5310465.1"/>
    <property type="molecule type" value="Genomic_DNA"/>
</dbReference>
<evidence type="ECO:0000256" key="5">
    <source>
        <dbReference type="PROSITE-ProRule" id="PRU00335"/>
    </source>
</evidence>
<evidence type="ECO:0000313" key="7">
    <source>
        <dbReference type="EMBL" id="MCD5310465.1"/>
    </source>
</evidence>
<keyword evidence="4" id="KW-0804">Transcription</keyword>
<dbReference type="Pfam" id="PF13977">
    <property type="entry name" value="TetR_C_6"/>
    <property type="match status" value="1"/>
</dbReference>
<dbReference type="PANTHER" id="PTHR30055">
    <property type="entry name" value="HTH-TYPE TRANSCRIPTIONAL REGULATOR RUTR"/>
    <property type="match status" value="1"/>
</dbReference>
<dbReference type="InterPro" id="IPR050109">
    <property type="entry name" value="HTH-type_TetR-like_transc_reg"/>
</dbReference>
<dbReference type="PRINTS" id="PR00455">
    <property type="entry name" value="HTHTETR"/>
</dbReference>
<dbReference type="PANTHER" id="PTHR30055:SF229">
    <property type="entry name" value="HTH-TYPE TRANSCRIPTIONAL REPRESSOR RV1474C"/>
    <property type="match status" value="1"/>
</dbReference>
<dbReference type="InterPro" id="IPR001647">
    <property type="entry name" value="HTH_TetR"/>
</dbReference>
<reference evidence="7" key="1">
    <citation type="submission" date="2021-11" db="EMBL/GenBank/DDBJ databases">
        <title>Streptomyces corallinus and Kineosporia corallina sp. nov., two new coral-derived marine actinobacteria.</title>
        <authorList>
            <person name="Buangrab K."/>
            <person name="Sutthacheep M."/>
            <person name="Yeemin T."/>
            <person name="Harunari E."/>
            <person name="Igarashi Y."/>
            <person name="Sripreechasak P."/>
            <person name="Kanchanasin P."/>
            <person name="Tanasupawat S."/>
            <person name="Phongsopitanun W."/>
        </authorList>
    </citation>
    <scope>NUCLEOTIDE SEQUENCE</scope>
    <source>
        <strain evidence="7">JCM 31032</strain>
    </source>
</reference>
<dbReference type="InterPro" id="IPR039538">
    <property type="entry name" value="BetI_C"/>
</dbReference>
<dbReference type="RefSeq" id="WP_231439403.1">
    <property type="nucleotide sequence ID" value="NZ_JAJOMB010000003.1"/>
</dbReference>
<dbReference type="GO" id="GO:0003700">
    <property type="term" value="F:DNA-binding transcription factor activity"/>
    <property type="evidence" value="ECO:0007669"/>
    <property type="project" value="TreeGrafter"/>
</dbReference>
<accession>A0A9X1STB9</accession>
<sequence length="218" mass="23290">MPRVTEEYRAARRQEILAAAGELFARNGFHATSMADIISASGMSAGAVYRYFRSKDELIGAVAENVLQNADGAFARLLEREATPAPVEALRTILEGVLDGVLRNNELGIDLTRIVLQVWAEAGRNSELGQRVDDAYRRLRGHHAEVARRWQAAGNLPADADPEQVGAAMLGLAQGFLIQNLLVSDTSRLGYVAGVEALLGGADRGTPKAVTAAKDAPA</sequence>
<dbReference type="AlphaFoldDB" id="A0A9X1STB9"/>
<protein>
    <submittedName>
        <fullName evidence="7">TetR/AcrR family transcriptional regulator</fullName>
    </submittedName>
</protein>
<evidence type="ECO:0000259" key="6">
    <source>
        <dbReference type="PROSITE" id="PS50977"/>
    </source>
</evidence>
<proteinExistence type="predicted"/>
<dbReference type="Pfam" id="PF00440">
    <property type="entry name" value="TetR_N"/>
    <property type="match status" value="1"/>
</dbReference>
<dbReference type="InterPro" id="IPR036271">
    <property type="entry name" value="Tet_transcr_reg_TetR-rel_C_sf"/>
</dbReference>
<dbReference type="GO" id="GO:0000976">
    <property type="term" value="F:transcription cis-regulatory region binding"/>
    <property type="evidence" value="ECO:0007669"/>
    <property type="project" value="TreeGrafter"/>
</dbReference>
<organism evidence="7 8">
    <name type="scientific">Kineosporia babensis</name>
    <dbReference type="NCBI Taxonomy" id="499548"/>
    <lineage>
        <taxon>Bacteria</taxon>
        <taxon>Bacillati</taxon>
        <taxon>Actinomycetota</taxon>
        <taxon>Actinomycetes</taxon>
        <taxon>Kineosporiales</taxon>
        <taxon>Kineosporiaceae</taxon>
        <taxon>Kineosporia</taxon>
    </lineage>
</organism>
<dbReference type="SUPFAM" id="SSF46689">
    <property type="entry name" value="Homeodomain-like"/>
    <property type="match status" value="1"/>
</dbReference>
<dbReference type="Proteomes" id="UP001138997">
    <property type="component" value="Unassembled WGS sequence"/>
</dbReference>